<accession>A0A6I8PJL2</accession>
<reference evidence="2" key="2">
    <citation type="submission" date="2025-08" db="UniProtKB">
        <authorList>
            <consortium name="Ensembl"/>
        </authorList>
    </citation>
    <scope>IDENTIFICATION</scope>
    <source>
        <strain evidence="2">Glennie</strain>
    </source>
</reference>
<feature type="compositionally biased region" description="Basic and acidic residues" evidence="1">
    <location>
        <begin position="28"/>
        <end position="37"/>
    </location>
</feature>
<feature type="compositionally biased region" description="Basic and acidic residues" evidence="1">
    <location>
        <begin position="218"/>
        <end position="232"/>
    </location>
</feature>
<dbReference type="Bgee" id="ENSOANG00000038891">
    <property type="expression patterns" value="Expressed in liver and 7 other cell types or tissues"/>
</dbReference>
<evidence type="ECO:0000313" key="2">
    <source>
        <dbReference type="Ensembl" id="ENSOANP00000052044.1"/>
    </source>
</evidence>
<dbReference type="GO" id="GO:0031083">
    <property type="term" value="C:BLOC-1 complex"/>
    <property type="evidence" value="ECO:0000318"/>
    <property type="project" value="GO_Central"/>
</dbReference>
<dbReference type="OrthoDB" id="2372305at2759"/>
<dbReference type="GeneTree" id="ENSGT00390000006790"/>
<keyword evidence="3" id="KW-1185">Reference proteome</keyword>
<dbReference type="Ensembl" id="ENSOANT00000051805.1">
    <property type="protein sequence ID" value="ENSOANP00000052044.1"/>
    <property type="gene ID" value="ENSOANG00000038891.1"/>
</dbReference>
<dbReference type="KEGG" id="oaa:100088297"/>
<reference evidence="2 3" key="1">
    <citation type="journal article" date="2008" name="Nature">
        <title>Genome analysis of the platypus reveals unique signatures of evolution.</title>
        <authorList>
            <person name="Warren W.C."/>
            <person name="Hillier L.W."/>
            <person name="Marshall Graves J.A."/>
            <person name="Birney E."/>
            <person name="Ponting C.P."/>
            <person name="Grutzner F."/>
            <person name="Belov K."/>
            <person name="Miller W."/>
            <person name="Clarke L."/>
            <person name="Chinwalla A.T."/>
            <person name="Yang S.P."/>
            <person name="Heger A."/>
            <person name="Locke D.P."/>
            <person name="Miethke P."/>
            <person name="Waters P.D."/>
            <person name="Veyrunes F."/>
            <person name="Fulton L."/>
            <person name="Fulton B."/>
            <person name="Graves T."/>
            <person name="Wallis J."/>
            <person name="Puente X.S."/>
            <person name="Lopez-Otin C."/>
            <person name="Ordonez G.R."/>
            <person name="Eichler E.E."/>
            <person name="Chen L."/>
            <person name="Cheng Z."/>
            <person name="Deakin J.E."/>
            <person name="Alsop A."/>
            <person name="Thompson K."/>
            <person name="Kirby P."/>
            <person name="Papenfuss A.T."/>
            <person name="Wakefield M.J."/>
            <person name="Olender T."/>
            <person name="Lancet D."/>
            <person name="Huttley G.A."/>
            <person name="Smit A.F."/>
            <person name="Pask A."/>
            <person name="Temple-Smith P."/>
            <person name="Batzer M.A."/>
            <person name="Walker J.A."/>
            <person name="Konkel M.K."/>
            <person name="Harris R.S."/>
            <person name="Whittington C.M."/>
            <person name="Wong E.S."/>
            <person name="Gemmell N.J."/>
            <person name="Buschiazzo E."/>
            <person name="Vargas Jentzsch I.M."/>
            <person name="Merkel A."/>
            <person name="Schmitz J."/>
            <person name="Zemann A."/>
            <person name="Churakov G."/>
            <person name="Kriegs J.O."/>
            <person name="Brosius J."/>
            <person name="Murchison E.P."/>
            <person name="Sachidanandam R."/>
            <person name="Smith C."/>
            <person name="Hannon G.J."/>
            <person name="Tsend-Ayush E."/>
            <person name="McMillan D."/>
            <person name="Attenborough R."/>
            <person name="Rens W."/>
            <person name="Ferguson-Smith M."/>
            <person name="Lefevre C.M."/>
            <person name="Sharp J.A."/>
            <person name="Nicholas K.R."/>
            <person name="Ray D.A."/>
            <person name="Kube M."/>
            <person name="Reinhardt R."/>
            <person name="Pringle T.H."/>
            <person name="Taylor J."/>
            <person name="Jones R.C."/>
            <person name="Nixon B."/>
            <person name="Dacheux J.L."/>
            <person name="Niwa H."/>
            <person name="Sekita Y."/>
            <person name="Huang X."/>
            <person name="Stark A."/>
            <person name="Kheradpour P."/>
            <person name="Kellis M."/>
            <person name="Flicek P."/>
            <person name="Chen Y."/>
            <person name="Webber C."/>
            <person name="Hardison R."/>
            <person name="Nelson J."/>
            <person name="Hallsworth-Pepin K."/>
            <person name="Delehaunty K."/>
            <person name="Markovic C."/>
            <person name="Minx P."/>
            <person name="Feng Y."/>
            <person name="Kremitzki C."/>
            <person name="Mitreva M."/>
            <person name="Glasscock J."/>
            <person name="Wylie T."/>
            <person name="Wohldmann P."/>
            <person name="Thiru P."/>
            <person name="Nhan M.N."/>
            <person name="Pohl C.S."/>
            <person name="Smith S.M."/>
            <person name="Hou S."/>
            <person name="Nefedov M."/>
            <person name="de Jong P.J."/>
            <person name="Renfree M.B."/>
            <person name="Mardis E.R."/>
            <person name="Wilson R.K."/>
        </authorList>
    </citation>
    <scope>NUCLEOTIDE SEQUENCE [LARGE SCALE GENOMIC DNA]</scope>
    <source>
        <strain evidence="2 3">Glennie</strain>
    </source>
</reference>
<dbReference type="PANTHER" id="PTHR16230:SF4">
    <property type="entry name" value="BIOGENESIS OF LYSOSOME-RELATED ORGANELLES COMPLEX 1 SUBUNIT 4"/>
    <property type="match status" value="1"/>
</dbReference>
<proteinExistence type="predicted"/>
<dbReference type="GeneID" id="100088297"/>
<dbReference type="AlphaFoldDB" id="A0A6I8PJL2"/>
<dbReference type="Proteomes" id="UP000002279">
    <property type="component" value="Chromosome X2"/>
</dbReference>
<dbReference type="RefSeq" id="XP_028909097.1">
    <property type="nucleotide sequence ID" value="XM_029053264.1"/>
</dbReference>
<feature type="region of interest" description="Disordered" evidence="1">
    <location>
        <begin position="1"/>
        <end position="51"/>
    </location>
</feature>
<dbReference type="InParanoid" id="A0A6I8PJL2"/>
<evidence type="ECO:0000256" key="1">
    <source>
        <dbReference type="SAM" id="MobiDB-lite"/>
    </source>
</evidence>
<feature type="compositionally biased region" description="Acidic residues" evidence="1">
    <location>
        <begin position="13"/>
        <end position="23"/>
    </location>
</feature>
<sequence>MEASGRQRSEAGEGGEEEEEEGGGGEGEGGRPERDADADGEAGGFRGCDSGHVSQSASGLWLEEDGSAWASPASRHPLLLRRAARAFAASLLADAARTPEVQSLDKSLEDLLTRVDEFVGLLDMVRSDSSQVVDESVPAIHAKATEMRHIYRKIDQLEAFVRTMGSNVAGMEERVAEAESGHGAFRKLLHHLGVPAFLSKASSAKPRPDLYEPPALFRTEDYFPRGDRGPPT</sequence>
<dbReference type="FunCoup" id="A0A6I8PJL2">
    <property type="interactions" value="417"/>
</dbReference>
<gene>
    <name evidence="2" type="primary">BLOC1S4</name>
</gene>
<feature type="region of interest" description="Disordered" evidence="1">
    <location>
        <begin position="203"/>
        <end position="232"/>
    </location>
</feature>
<reference evidence="2" key="3">
    <citation type="submission" date="2025-09" db="UniProtKB">
        <authorList>
            <consortium name="Ensembl"/>
        </authorList>
    </citation>
    <scope>IDENTIFICATION</scope>
    <source>
        <strain evidence="2">Glennie</strain>
    </source>
</reference>
<dbReference type="OMA" id="MLDMIRG"/>
<feature type="compositionally biased region" description="Basic and acidic residues" evidence="1">
    <location>
        <begin position="1"/>
        <end position="11"/>
    </location>
</feature>
<organism evidence="2 3">
    <name type="scientific">Ornithorhynchus anatinus</name>
    <name type="common">Duckbill platypus</name>
    <dbReference type="NCBI Taxonomy" id="9258"/>
    <lineage>
        <taxon>Eukaryota</taxon>
        <taxon>Metazoa</taxon>
        <taxon>Chordata</taxon>
        <taxon>Craniata</taxon>
        <taxon>Vertebrata</taxon>
        <taxon>Euteleostomi</taxon>
        <taxon>Mammalia</taxon>
        <taxon>Monotremata</taxon>
        <taxon>Ornithorhynchidae</taxon>
        <taxon>Ornithorhynchus</taxon>
    </lineage>
</organism>
<dbReference type="InterPro" id="IPR024857">
    <property type="entry name" value="Cappuccino"/>
</dbReference>
<dbReference type="CTD" id="55330"/>
<dbReference type="PANTHER" id="PTHR16230">
    <property type="entry name" value="CAPPUCCINO"/>
    <property type="match status" value="1"/>
</dbReference>
<name>A0A6I8PJL2_ORNAN</name>
<protein>
    <submittedName>
        <fullName evidence="2">Biosis of lysosomal organelles complex 1 subunit 4</fullName>
    </submittedName>
</protein>
<evidence type="ECO:0000313" key="3">
    <source>
        <dbReference type="Proteomes" id="UP000002279"/>
    </source>
</evidence>